<dbReference type="AlphaFoldDB" id="A0A919S1F8"/>
<protein>
    <submittedName>
        <fullName evidence="1">Uncharacterized protein</fullName>
    </submittedName>
</protein>
<proteinExistence type="predicted"/>
<name>A0A919S1F8_9CLOT</name>
<keyword evidence="2" id="KW-1185">Reference proteome</keyword>
<comment type="caution">
    <text evidence="1">The sequence shown here is derived from an EMBL/GenBank/DDBJ whole genome shotgun (WGS) entry which is preliminary data.</text>
</comment>
<evidence type="ECO:0000313" key="2">
    <source>
        <dbReference type="Proteomes" id="UP000679179"/>
    </source>
</evidence>
<organism evidence="1 2">
    <name type="scientific">Clostridium polyendosporum</name>
    <dbReference type="NCBI Taxonomy" id="69208"/>
    <lineage>
        <taxon>Bacteria</taxon>
        <taxon>Bacillati</taxon>
        <taxon>Bacillota</taxon>
        <taxon>Clostridia</taxon>
        <taxon>Eubacteriales</taxon>
        <taxon>Clostridiaceae</taxon>
        <taxon>Clostridium</taxon>
    </lineage>
</organism>
<dbReference type="RefSeq" id="WP_212904240.1">
    <property type="nucleotide sequence ID" value="NZ_BOPZ01000019.1"/>
</dbReference>
<gene>
    <name evidence="1" type="ORF">CPJCM30710_22120</name>
</gene>
<accession>A0A919S1F8</accession>
<sequence>MEYILDMKDIEFDGDVLDIGKENHGVIYNLTKNSDDEICIDYVDILNTEKSNDFKTGVFFFTLSKIWRNSERRELIKEVWEHIGDEGLLYIWDIEKRSKEIINIDIKVLMPKDKTKTFSYKDFNPINECTTELLKKILENYFEIEETKFWDKIYFIKAKKRGRTLDESVINSGKF</sequence>
<dbReference type="EMBL" id="BOPZ01000019">
    <property type="protein sequence ID" value="GIM29546.1"/>
    <property type="molecule type" value="Genomic_DNA"/>
</dbReference>
<reference evidence="1" key="1">
    <citation type="submission" date="2021-03" db="EMBL/GenBank/DDBJ databases">
        <title>Taxonomic study of Clostridium polyendosporum from meadow-gley soil under rice.</title>
        <authorList>
            <person name="Kobayashi H."/>
            <person name="Tanizawa Y."/>
            <person name="Yagura M."/>
        </authorList>
    </citation>
    <scope>NUCLEOTIDE SEQUENCE</scope>
    <source>
        <strain evidence="1">JCM 30710</strain>
    </source>
</reference>
<evidence type="ECO:0000313" key="1">
    <source>
        <dbReference type="EMBL" id="GIM29546.1"/>
    </source>
</evidence>
<dbReference type="Proteomes" id="UP000679179">
    <property type="component" value="Unassembled WGS sequence"/>
</dbReference>